<keyword evidence="2" id="KW-1185">Reference proteome</keyword>
<dbReference type="KEGG" id="agl:PYTT_1755"/>
<reference evidence="2" key="1">
    <citation type="submission" date="2016-09" db="EMBL/GenBank/DDBJ databases">
        <authorList>
            <person name="Koehorst J."/>
        </authorList>
    </citation>
    <scope>NUCLEOTIDE SEQUENCE [LARGE SCALE GENOMIC DNA]</scope>
</reference>
<accession>A0A1C7P8Q1</accession>
<dbReference type="Proteomes" id="UP000176204">
    <property type="component" value="Chromosome I"/>
</dbReference>
<proteinExistence type="predicted"/>
<dbReference type="RefSeq" id="WP_067777730.1">
    <property type="nucleotide sequence ID" value="NZ_LIGX01000041.1"/>
</dbReference>
<sequence>MSNNNKPAISSTPAYNEQNYTWYTSLEGNFFKEDTIKGTSAADSMDTVTIPFLVPEGQRAVILAFLNVDDWGTLTVTDKATGTKQLEIRLTPDVEPAGPRGGHTEWSKMDHTMLQAGQFDITVTHQNTTYPAEYDPRYNVSKCRFTLSATTLPDHDSHAVTTSFKGKYRQPDSKFELEFTINLKSTCSGAPLEQRTFSEPEIVSFTPTEKVMVNSDGKVHKIVVKAVNAHLMGEPIYDEATQTCAQKVALSWTIQSWDPMAPDYTEQGIEQTFDSSVLTPGWATLYCDK</sequence>
<evidence type="ECO:0000313" key="1">
    <source>
        <dbReference type="EMBL" id="SEH92356.1"/>
    </source>
</evidence>
<protein>
    <submittedName>
        <fullName evidence="1">Uncharacterized protein</fullName>
    </submittedName>
</protein>
<dbReference type="AlphaFoldDB" id="A0A1C7P8Q1"/>
<dbReference type="EMBL" id="LT629973">
    <property type="protein sequence ID" value="SEH92356.1"/>
    <property type="molecule type" value="Genomic_DNA"/>
</dbReference>
<name>A0A1C7P8Q1_9BACT</name>
<gene>
    <name evidence="1" type="ORF">PYTT_1755</name>
</gene>
<organism evidence="1 2">
    <name type="scientific">Akkermansia glycaniphila</name>
    <dbReference type="NCBI Taxonomy" id="1679444"/>
    <lineage>
        <taxon>Bacteria</taxon>
        <taxon>Pseudomonadati</taxon>
        <taxon>Verrucomicrobiota</taxon>
        <taxon>Verrucomicrobiia</taxon>
        <taxon>Verrucomicrobiales</taxon>
        <taxon>Akkermansiaceae</taxon>
        <taxon>Akkermansia</taxon>
    </lineage>
</organism>
<evidence type="ECO:0000313" key="2">
    <source>
        <dbReference type="Proteomes" id="UP000176204"/>
    </source>
</evidence>